<organism evidence="1 2">
    <name type="scientific">Panagrolaimus davidi</name>
    <dbReference type="NCBI Taxonomy" id="227884"/>
    <lineage>
        <taxon>Eukaryota</taxon>
        <taxon>Metazoa</taxon>
        <taxon>Ecdysozoa</taxon>
        <taxon>Nematoda</taxon>
        <taxon>Chromadorea</taxon>
        <taxon>Rhabditida</taxon>
        <taxon>Tylenchina</taxon>
        <taxon>Panagrolaimomorpha</taxon>
        <taxon>Panagrolaimoidea</taxon>
        <taxon>Panagrolaimidae</taxon>
        <taxon>Panagrolaimus</taxon>
    </lineage>
</organism>
<protein>
    <submittedName>
        <fullName evidence="2">Uncharacterized protein</fullName>
    </submittedName>
</protein>
<accession>A0A914QRP7</accession>
<keyword evidence="1" id="KW-1185">Reference proteome</keyword>
<dbReference type="Proteomes" id="UP000887578">
    <property type="component" value="Unplaced"/>
</dbReference>
<dbReference type="AlphaFoldDB" id="A0A914QRP7"/>
<sequence length="404" mass="46627">MRYFVTPSNPNVFLIGIYENQLYGFGKKNEKLCLYQKSIFDNCDWEEFFETQINVLKAECCENGLHVASGIRGTEIFITARDKEFTHVFSVDILTKEFTALKMLEKLYDGFATPDLNLCCKCLSPVLRFLGYDDDMNLCSFMITPRCYNKDVGIYRILIYFNQSHYCLLQMDSNSYKLDSVFSSNIAVNRQGEAFSIVEKENGRLKSIGLGASWIESVLNIPEDLIWHDMSFFHDEKFTFSLSRQKRDDDILLQLSYLKFSVSNRFLTSSLDTTFTVDSNFPSFESVPFFLSYQKVGVKISSLKKRLIGVQPHFIVFQTTSNSIVTIPLRMLSLSESAYLSLRQIPEPSLPPAVPQFMVFEQILNFINYLFGRKSKKSVDDRWMSLNFIKKTLGLSKNFALKNN</sequence>
<evidence type="ECO:0000313" key="1">
    <source>
        <dbReference type="Proteomes" id="UP000887578"/>
    </source>
</evidence>
<reference evidence="2" key="1">
    <citation type="submission" date="2022-11" db="UniProtKB">
        <authorList>
            <consortium name="WormBaseParasite"/>
        </authorList>
    </citation>
    <scope>IDENTIFICATION</scope>
</reference>
<evidence type="ECO:0000313" key="2">
    <source>
        <dbReference type="WBParaSite" id="PDA_v2.g6407.t1"/>
    </source>
</evidence>
<name>A0A914QRP7_9BILA</name>
<proteinExistence type="predicted"/>
<dbReference type="WBParaSite" id="PDA_v2.g6407.t1">
    <property type="protein sequence ID" value="PDA_v2.g6407.t1"/>
    <property type="gene ID" value="PDA_v2.g6407"/>
</dbReference>